<dbReference type="GO" id="GO:0016887">
    <property type="term" value="F:ATP hydrolysis activity"/>
    <property type="evidence" value="ECO:0007669"/>
    <property type="project" value="InterPro"/>
</dbReference>
<dbReference type="InterPro" id="IPR023298">
    <property type="entry name" value="ATPase_P-typ_TM_dom_sf"/>
</dbReference>
<dbReference type="InterPro" id="IPR023299">
    <property type="entry name" value="ATPase_P-typ_cyto_dom_N"/>
</dbReference>
<feature type="transmembrane region" description="Helical" evidence="15">
    <location>
        <begin position="438"/>
        <end position="456"/>
    </location>
</feature>
<proteinExistence type="predicted"/>
<dbReference type="InterPro" id="IPR036412">
    <property type="entry name" value="HAD-like_sf"/>
</dbReference>
<dbReference type="FunFam" id="3.40.50.1000:FF:000144">
    <property type="entry name" value="copper-transporting ATPase 1 isoform X2"/>
    <property type="match status" value="1"/>
</dbReference>
<protein>
    <recommendedName>
        <fullName evidence="2">P-type Cu(+) transporter</fullName>
        <ecNumber evidence="2">7.2.2.8</ecNumber>
    </recommendedName>
</protein>
<evidence type="ECO:0000259" key="17">
    <source>
        <dbReference type="Pfam" id="PF12515"/>
    </source>
</evidence>
<evidence type="ECO:0000256" key="5">
    <source>
        <dbReference type="ARBA" id="ARBA00022723"/>
    </source>
</evidence>
<evidence type="ECO:0000313" key="19">
    <source>
        <dbReference type="Proteomes" id="UP001280121"/>
    </source>
</evidence>
<dbReference type="FunFam" id="1.20.5.170:FF:000026">
    <property type="entry name" value="Calcium-transporting ATPase"/>
    <property type="match status" value="1"/>
</dbReference>
<dbReference type="InterPro" id="IPR006068">
    <property type="entry name" value="ATPase_P-typ_cation-transptr_C"/>
</dbReference>
<gene>
    <name evidence="18" type="ORF">Ddye_031779</name>
</gene>
<evidence type="ECO:0000256" key="15">
    <source>
        <dbReference type="SAM" id="Phobius"/>
    </source>
</evidence>
<dbReference type="Gene3D" id="3.40.1110.10">
    <property type="entry name" value="Calcium-transporting ATPase, cytoplasmic domain N"/>
    <property type="match status" value="1"/>
</dbReference>
<reference evidence="18" key="1">
    <citation type="journal article" date="2023" name="Plant J.">
        <title>Genome sequences and population genomics provide insights into the demographic history, inbreeding, and mutation load of two 'living fossil' tree species of Dipteronia.</title>
        <authorList>
            <person name="Feng Y."/>
            <person name="Comes H.P."/>
            <person name="Chen J."/>
            <person name="Zhu S."/>
            <person name="Lu R."/>
            <person name="Zhang X."/>
            <person name="Li P."/>
            <person name="Qiu J."/>
            <person name="Olsen K.M."/>
            <person name="Qiu Y."/>
        </authorList>
    </citation>
    <scope>NUCLEOTIDE SEQUENCE</scope>
    <source>
        <strain evidence="18">KIB01</strain>
    </source>
</reference>
<keyword evidence="19" id="KW-1185">Reference proteome</keyword>
<dbReference type="PANTHER" id="PTHR24093">
    <property type="entry name" value="CATION TRANSPORTING ATPASE"/>
    <property type="match status" value="1"/>
</dbReference>
<dbReference type="AlphaFoldDB" id="A0AAD9TJL7"/>
<keyword evidence="6" id="KW-0547">Nucleotide-binding</keyword>
<keyword evidence="7" id="KW-0187">Copper transport</keyword>
<dbReference type="InterPro" id="IPR001757">
    <property type="entry name" value="P_typ_ATPase"/>
</dbReference>
<dbReference type="SUPFAM" id="SSF56784">
    <property type="entry name" value="HAD-like"/>
    <property type="match status" value="1"/>
</dbReference>
<evidence type="ECO:0000256" key="10">
    <source>
        <dbReference type="ARBA" id="ARBA00022967"/>
    </source>
</evidence>
<evidence type="ECO:0000256" key="13">
    <source>
        <dbReference type="ARBA" id="ARBA00023065"/>
    </source>
</evidence>
<keyword evidence="5" id="KW-0479">Metal-binding</keyword>
<sequence length="558" mass="61458">MEDYLRRNFAVESKRPSEEALMRWRSAVSVVKNPRRRFRMVADLAKRAEAERKRVKLQEKLRIALYVQKAALHFIEAGSRQVEFKLSHNVQQAGFRIEPDELGNIVRSHGMKTLESHGGIGGIAKEISVSLNDGVVSRFNTLLQSIFQNTGSEVVKGKDGKTNIMGTPTETALLEFGLLLGGDFKVDRQESAIVKVEPFNSVKKKMSVLVSLPNKGGLRAFCKGASEIILEMCDKIVNAKGEAVTLTKEQRKNTTDVINSFACESLRTLCLAYRDIDSKSNADSIPDDKYTLIAVVGIKDPVRPGVKEAVQTCFAAGITVRMVTGDNINTAKAIAKECGILTDDGVAIEGPDFRSSAPLTAVQLLWVNMIMDTLGALALATEPPNDGLMKRPPIGRKVYFINKTMWRNIIGQSIYQIAVLGVLQFCGKKLLNLSGENATAILNTFIFNTFVFCQVFNEINSRDMEKINVFRGIFDSWVFMGVMVSTVIFQIVIVEFLGTFAGTVPLCWDLWLRSVLIGAVGLVVAVFLKCLPVETGQEAVTAKHHDGYEPLPTGPDCA</sequence>
<accession>A0AAD9TJL7</accession>
<dbReference type="EMBL" id="JANJYI010000009">
    <property type="protein sequence ID" value="KAK2636987.1"/>
    <property type="molecule type" value="Genomic_DNA"/>
</dbReference>
<evidence type="ECO:0000256" key="8">
    <source>
        <dbReference type="ARBA" id="ARBA00022840"/>
    </source>
</evidence>
<evidence type="ECO:0000313" key="18">
    <source>
        <dbReference type="EMBL" id="KAK2636987.1"/>
    </source>
</evidence>
<dbReference type="FunFam" id="3.40.1110.10:FF:000011">
    <property type="entry name" value="Calcium-transporting ATPase"/>
    <property type="match status" value="1"/>
</dbReference>
<feature type="transmembrane region" description="Helical" evidence="15">
    <location>
        <begin position="510"/>
        <end position="528"/>
    </location>
</feature>
<evidence type="ECO:0000256" key="3">
    <source>
        <dbReference type="ARBA" id="ARBA00022448"/>
    </source>
</evidence>
<organism evidence="18 19">
    <name type="scientific">Dipteronia dyeriana</name>
    <dbReference type="NCBI Taxonomy" id="168575"/>
    <lineage>
        <taxon>Eukaryota</taxon>
        <taxon>Viridiplantae</taxon>
        <taxon>Streptophyta</taxon>
        <taxon>Embryophyta</taxon>
        <taxon>Tracheophyta</taxon>
        <taxon>Spermatophyta</taxon>
        <taxon>Magnoliopsida</taxon>
        <taxon>eudicotyledons</taxon>
        <taxon>Gunneridae</taxon>
        <taxon>Pentapetalae</taxon>
        <taxon>rosids</taxon>
        <taxon>malvids</taxon>
        <taxon>Sapindales</taxon>
        <taxon>Sapindaceae</taxon>
        <taxon>Hippocastanoideae</taxon>
        <taxon>Acereae</taxon>
        <taxon>Dipteronia</taxon>
    </lineage>
</organism>
<evidence type="ECO:0000256" key="9">
    <source>
        <dbReference type="ARBA" id="ARBA00022842"/>
    </source>
</evidence>
<name>A0AAD9TJL7_9ROSI</name>
<dbReference type="Gene3D" id="1.20.1110.10">
    <property type="entry name" value="Calcium-transporting ATPase, transmembrane domain"/>
    <property type="match status" value="1"/>
</dbReference>
<evidence type="ECO:0000256" key="7">
    <source>
        <dbReference type="ARBA" id="ARBA00022796"/>
    </source>
</evidence>
<dbReference type="EC" id="7.2.2.8" evidence="2"/>
<dbReference type="GO" id="GO:0005388">
    <property type="term" value="F:P-type calcium transporter activity"/>
    <property type="evidence" value="ECO:0007669"/>
    <property type="project" value="TreeGrafter"/>
</dbReference>
<dbReference type="GO" id="GO:0005516">
    <property type="term" value="F:calmodulin binding"/>
    <property type="evidence" value="ECO:0007669"/>
    <property type="project" value="InterPro"/>
</dbReference>
<dbReference type="SUPFAM" id="SSF81660">
    <property type="entry name" value="Metal cation-transporting ATPase, ATP-binding domain N"/>
    <property type="match status" value="1"/>
</dbReference>
<dbReference type="GO" id="GO:0005524">
    <property type="term" value="F:ATP binding"/>
    <property type="evidence" value="ECO:0007669"/>
    <property type="project" value="UniProtKB-KW"/>
</dbReference>
<dbReference type="GO" id="GO:0012505">
    <property type="term" value="C:endomembrane system"/>
    <property type="evidence" value="ECO:0007669"/>
    <property type="project" value="UniProtKB-SubCell"/>
</dbReference>
<feature type="domain" description="Cation-transporting P-type ATPase C-terminal" evidence="16">
    <location>
        <begin position="357"/>
        <end position="529"/>
    </location>
</feature>
<evidence type="ECO:0000256" key="11">
    <source>
        <dbReference type="ARBA" id="ARBA00022989"/>
    </source>
</evidence>
<keyword evidence="12" id="KW-0186">Copper</keyword>
<dbReference type="PANTHER" id="PTHR24093:SF448">
    <property type="entry name" value="CALCIUM-TRANSPORTING ATPASE"/>
    <property type="match status" value="1"/>
</dbReference>
<keyword evidence="10" id="KW-1278">Translocase</keyword>
<dbReference type="Pfam" id="PF00689">
    <property type="entry name" value="Cation_ATPase_C"/>
    <property type="match status" value="1"/>
</dbReference>
<comment type="caution">
    <text evidence="18">The sequence shown here is derived from an EMBL/GenBank/DDBJ whole genome shotgun (WGS) entry which is preliminary data.</text>
</comment>
<keyword evidence="11 15" id="KW-1133">Transmembrane helix</keyword>
<evidence type="ECO:0000256" key="2">
    <source>
        <dbReference type="ARBA" id="ARBA00012517"/>
    </source>
</evidence>
<evidence type="ECO:0000256" key="1">
    <source>
        <dbReference type="ARBA" id="ARBA00004127"/>
    </source>
</evidence>
<comment type="subcellular location">
    <subcellularLocation>
        <location evidence="1">Endomembrane system</location>
        <topology evidence="1">Multi-pass membrane protein</topology>
    </subcellularLocation>
</comment>
<keyword evidence="3" id="KW-0813">Transport</keyword>
<dbReference type="GO" id="GO:0046872">
    <property type="term" value="F:metal ion binding"/>
    <property type="evidence" value="ECO:0007669"/>
    <property type="project" value="UniProtKB-KW"/>
</dbReference>
<dbReference type="GO" id="GO:0005886">
    <property type="term" value="C:plasma membrane"/>
    <property type="evidence" value="ECO:0007669"/>
    <property type="project" value="TreeGrafter"/>
</dbReference>
<evidence type="ECO:0000256" key="4">
    <source>
        <dbReference type="ARBA" id="ARBA00022692"/>
    </source>
</evidence>
<dbReference type="Pfam" id="PF13246">
    <property type="entry name" value="Cation_ATPase"/>
    <property type="match status" value="1"/>
</dbReference>
<dbReference type="Gene3D" id="1.20.5.170">
    <property type="match status" value="1"/>
</dbReference>
<keyword evidence="8" id="KW-0067">ATP-binding</keyword>
<evidence type="ECO:0000256" key="12">
    <source>
        <dbReference type="ARBA" id="ARBA00023008"/>
    </source>
</evidence>
<dbReference type="SUPFAM" id="SSF81665">
    <property type="entry name" value="Calcium ATPase, transmembrane domain M"/>
    <property type="match status" value="1"/>
</dbReference>
<dbReference type="InterPro" id="IPR024750">
    <property type="entry name" value="Ca_ATPase_N_dom"/>
</dbReference>
<feature type="transmembrane region" description="Helical" evidence="15">
    <location>
        <begin position="477"/>
        <end position="498"/>
    </location>
</feature>
<keyword evidence="4 15" id="KW-0812">Transmembrane</keyword>
<evidence type="ECO:0000256" key="14">
    <source>
        <dbReference type="ARBA" id="ARBA00023136"/>
    </source>
</evidence>
<dbReference type="NCBIfam" id="TIGR01494">
    <property type="entry name" value="ATPase_P-type"/>
    <property type="match status" value="1"/>
</dbReference>
<evidence type="ECO:0000256" key="6">
    <source>
        <dbReference type="ARBA" id="ARBA00022741"/>
    </source>
</evidence>
<keyword evidence="13" id="KW-0406">Ion transport</keyword>
<dbReference type="GO" id="GO:0140581">
    <property type="term" value="F:P-type monovalent copper transporter activity"/>
    <property type="evidence" value="ECO:0007669"/>
    <property type="project" value="UniProtKB-EC"/>
</dbReference>
<feature type="domain" description="Calcium-transporting P-type ATPase N-terminal autoinhibitory" evidence="17">
    <location>
        <begin position="6"/>
        <end position="49"/>
    </location>
</feature>
<dbReference type="Proteomes" id="UP001280121">
    <property type="component" value="Unassembled WGS sequence"/>
</dbReference>
<dbReference type="Pfam" id="PF12515">
    <property type="entry name" value="CaATP_NAI"/>
    <property type="match status" value="1"/>
</dbReference>
<evidence type="ECO:0000259" key="16">
    <source>
        <dbReference type="Pfam" id="PF00689"/>
    </source>
</evidence>
<keyword evidence="14 15" id="KW-0472">Membrane</keyword>
<keyword evidence="9" id="KW-0460">Magnesium</keyword>